<evidence type="ECO:0000256" key="7">
    <source>
        <dbReference type="ARBA" id="ARBA00048679"/>
    </source>
</evidence>
<dbReference type="InterPro" id="IPR008271">
    <property type="entry name" value="Ser/Thr_kinase_AS"/>
</dbReference>
<dbReference type="Gene3D" id="1.10.510.10">
    <property type="entry name" value="Transferase(Phosphotransferase) domain 1"/>
    <property type="match status" value="1"/>
</dbReference>
<dbReference type="Gene3D" id="3.30.200.20">
    <property type="entry name" value="Phosphorylase Kinase, domain 1"/>
    <property type="match status" value="1"/>
</dbReference>
<dbReference type="InterPro" id="IPR017441">
    <property type="entry name" value="Protein_kinase_ATP_BS"/>
</dbReference>
<feature type="region of interest" description="Disordered" evidence="10">
    <location>
        <begin position="1"/>
        <end position="75"/>
    </location>
</feature>
<keyword evidence="9" id="KW-0460">Magnesium</keyword>
<dbReference type="GO" id="GO:0005524">
    <property type="term" value="F:ATP binding"/>
    <property type="evidence" value="ECO:0007669"/>
    <property type="project" value="UniProtKB-UniRule"/>
</dbReference>
<keyword evidence="3 8" id="KW-0547">Nucleotide-binding</keyword>
<keyword evidence="4 9" id="KW-0418">Kinase</keyword>
<keyword evidence="2 9" id="KW-0808">Transferase</keyword>
<evidence type="ECO:0000256" key="2">
    <source>
        <dbReference type="ARBA" id="ARBA00022679"/>
    </source>
</evidence>
<dbReference type="InterPro" id="IPR050117">
    <property type="entry name" value="MAPK"/>
</dbReference>
<evidence type="ECO:0000313" key="13">
    <source>
        <dbReference type="Proteomes" id="UP000243579"/>
    </source>
</evidence>
<dbReference type="PROSITE" id="PS00107">
    <property type="entry name" value="PROTEIN_KINASE_ATP"/>
    <property type="match status" value="1"/>
</dbReference>
<evidence type="ECO:0000256" key="10">
    <source>
        <dbReference type="SAM" id="MobiDB-lite"/>
    </source>
</evidence>
<dbReference type="SMART" id="SM00220">
    <property type="entry name" value="S_TKc"/>
    <property type="match status" value="1"/>
</dbReference>
<organism evidence="12 13">
    <name type="scientific">Achlya hypogyna</name>
    <name type="common">Oomycete</name>
    <name type="synonym">Protoachlya hypogyna</name>
    <dbReference type="NCBI Taxonomy" id="1202772"/>
    <lineage>
        <taxon>Eukaryota</taxon>
        <taxon>Sar</taxon>
        <taxon>Stramenopiles</taxon>
        <taxon>Oomycota</taxon>
        <taxon>Saprolegniomycetes</taxon>
        <taxon>Saprolegniales</taxon>
        <taxon>Achlyaceae</taxon>
        <taxon>Achlya</taxon>
    </lineage>
</organism>
<dbReference type="EMBL" id="JNBR01000008">
    <property type="protein sequence ID" value="OQS01390.1"/>
    <property type="molecule type" value="Genomic_DNA"/>
</dbReference>
<comment type="activity regulation">
    <text evidence="9">Activated by threonine and tyrosine phosphorylation.</text>
</comment>
<dbReference type="PROSITE" id="PS50011">
    <property type="entry name" value="PROTEIN_KINASE_DOM"/>
    <property type="match status" value="1"/>
</dbReference>
<evidence type="ECO:0000256" key="3">
    <source>
        <dbReference type="ARBA" id="ARBA00022741"/>
    </source>
</evidence>
<dbReference type="FunFam" id="1.10.510.10:FF:000405">
    <property type="entry name" value="Mitogen-activated protein kinase"/>
    <property type="match status" value="1"/>
</dbReference>
<dbReference type="CDD" id="cd07834">
    <property type="entry name" value="STKc_MAPK"/>
    <property type="match status" value="1"/>
</dbReference>
<dbReference type="PANTHER" id="PTHR24055">
    <property type="entry name" value="MITOGEN-ACTIVATED PROTEIN KINASE"/>
    <property type="match status" value="1"/>
</dbReference>
<sequence>MSKQRGATKRAAPDAPAHPLLKKRKAGLAATPPLPGDVPPTPQGPASMMPPTPAFAGEAAHATPPSPPPDANPVQQRHFRGWQVGARYRLVRLLGKGSYGQVAEAFDMLKNKRVAIKKIINVFDQEVDCKRLYREIYILRHLRHSEVITLLDVLEPPNLETFKDLYLVFEFVDTDLHKLIMSPQYLTTRHIQLFLYQLLCGLKYIHSANVIHRDMKPANILLNEDCTLKICDFGLARVVDAAIYKDQGEPVSPQYERARSHTDGNHPKFQRQLTKHVVTRWYRAPELILLQDYGYAVDLWSVGCIFAELLSMQAESYPQYQSRTPIFPGRSCFPLSADRPTTYSDKLDQLNVIFGVIGTPKEEDIGNLGEVKQYLRKLNKKEPRDLKELYPGAPLEALDLLKRFLTFNPDTRISVEAALEHPFLNEVRSLRKEAVELQPLDMAFENVPLDRAQLKARIYEEILCFQALNAEADAQAKLLETNGMNKVVPMPQDLSTAGTTTTT</sequence>
<dbReference type="OrthoDB" id="192887at2759"/>
<proteinExistence type="inferred from homology"/>
<comment type="catalytic activity">
    <reaction evidence="7">
        <text>L-seryl-[protein] + ATP = O-phospho-L-seryl-[protein] + ADP + H(+)</text>
        <dbReference type="Rhea" id="RHEA:17989"/>
        <dbReference type="Rhea" id="RHEA-COMP:9863"/>
        <dbReference type="Rhea" id="RHEA-COMP:11604"/>
        <dbReference type="ChEBI" id="CHEBI:15378"/>
        <dbReference type="ChEBI" id="CHEBI:29999"/>
        <dbReference type="ChEBI" id="CHEBI:30616"/>
        <dbReference type="ChEBI" id="CHEBI:83421"/>
        <dbReference type="ChEBI" id="CHEBI:456216"/>
        <dbReference type="EC" id="2.7.11.1"/>
    </reaction>
</comment>
<evidence type="ECO:0000256" key="9">
    <source>
        <dbReference type="RuleBase" id="RU361165"/>
    </source>
</evidence>
<feature type="domain" description="Protein kinase" evidence="11">
    <location>
        <begin position="88"/>
        <end position="424"/>
    </location>
</feature>
<dbReference type="FunFam" id="1.10.510.10:FF:000613">
    <property type="entry name" value="Mitogen-activated protein kinase"/>
    <property type="match status" value="1"/>
</dbReference>
<dbReference type="EC" id="2.7.11.24" evidence="9"/>
<keyword evidence="13" id="KW-1185">Reference proteome</keyword>
<dbReference type="AlphaFoldDB" id="A0A1V9ZUD0"/>
<gene>
    <name evidence="12" type="ORF">ACHHYP_20050</name>
</gene>
<accession>A0A1V9ZUD0</accession>
<dbReference type="PROSITE" id="PS01351">
    <property type="entry name" value="MAPK"/>
    <property type="match status" value="1"/>
</dbReference>
<keyword evidence="5 8" id="KW-0067">ATP-binding</keyword>
<dbReference type="InterPro" id="IPR011009">
    <property type="entry name" value="Kinase-like_dom_sf"/>
</dbReference>
<comment type="similarity">
    <text evidence="9">Belongs to the protein kinase superfamily. Ser/Thr protein kinase family. MAP kinase subfamily.</text>
</comment>
<feature type="compositionally biased region" description="Pro residues" evidence="10">
    <location>
        <begin position="32"/>
        <end position="53"/>
    </location>
</feature>
<evidence type="ECO:0000313" key="12">
    <source>
        <dbReference type="EMBL" id="OQS01390.1"/>
    </source>
</evidence>
<dbReference type="SUPFAM" id="SSF56112">
    <property type="entry name" value="Protein kinase-like (PK-like)"/>
    <property type="match status" value="1"/>
</dbReference>
<evidence type="ECO:0000256" key="5">
    <source>
        <dbReference type="ARBA" id="ARBA00022840"/>
    </source>
</evidence>
<dbReference type="GO" id="GO:0004707">
    <property type="term" value="F:MAP kinase activity"/>
    <property type="evidence" value="ECO:0007669"/>
    <property type="project" value="UniProtKB-EC"/>
</dbReference>
<evidence type="ECO:0000259" key="11">
    <source>
        <dbReference type="PROSITE" id="PS50011"/>
    </source>
</evidence>
<dbReference type="InterPro" id="IPR003527">
    <property type="entry name" value="MAP_kinase_CS"/>
</dbReference>
<dbReference type="InterPro" id="IPR000719">
    <property type="entry name" value="Prot_kinase_dom"/>
</dbReference>
<dbReference type="FunFam" id="3.30.200.20:FF:000046">
    <property type="entry name" value="Mitogen-activated protein kinase"/>
    <property type="match status" value="1"/>
</dbReference>
<dbReference type="GO" id="GO:0106310">
    <property type="term" value="F:protein serine kinase activity"/>
    <property type="evidence" value="ECO:0007669"/>
    <property type="project" value="RHEA"/>
</dbReference>
<name>A0A1V9ZUD0_ACHHY</name>
<keyword evidence="1 9" id="KW-0723">Serine/threonine-protein kinase</keyword>
<evidence type="ECO:0000256" key="1">
    <source>
        <dbReference type="ARBA" id="ARBA00022527"/>
    </source>
</evidence>
<evidence type="ECO:0000256" key="6">
    <source>
        <dbReference type="ARBA" id="ARBA00047899"/>
    </source>
</evidence>
<comment type="caution">
    <text evidence="12">The sequence shown here is derived from an EMBL/GenBank/DDBJ whole genome shotgun (WGS) entry which is preliminary data.</text>
</comment>
<feature type="binding site" evidence="8">
    <location>
        <position position="118"/>
    </location>
    <ligand>
        <name>ATP</name>
        <dbReference type="ChEBI" id="CHEBI:30616"/>
    </ligand>
</feature>
<dbReference type="Pfam" id="PF00069">
    <property type="entry name" value="Pkinase"/>
    <property type="match status" value="1"/>
</dbReference>
<protein>
    <recommendedName>
        <fullName evidence="9">Mitogen-activated protein kinase</fullName>
        <ecNumber evidence="9">2.7.11.24</ecNumber>
    </recommendedName>
</protein>
<comment type="cofactor">
    <cofactor evidence="9">
        <name>Mg(2+)</name>
        <dbReference type="ChEBI" id="CHEBI:18420"/>
    </cofactor>
</comment>
<evidence type="ECO:0000256" key="4">
    <source>
        <dbReference type="ARBA" id="ARBA00022777"/>
    </source>
</evidence>
<evidence type="ECO:0000256" key="8">
    <source>
        <dbReference type="PROSITE-ProRule" id="PRU10141"/>
    </source>
</evidence>
<comment type="catalytic activity">
    <reaction evidence="9">
        <text>L-threonyl-[protein] + ATP = O-phospho-L-threonyl-[protein] + ADP + H(+)</text>
        <dbReference type="Rhea" id="RHEA:46608"/>
        <dbReference type="Rhea" id="RHEA-COMP:11060"/>
        <dbReference type="Rhea" id="RHEA-COMP:11605"/>
        <dbReference type="ChEBI" id="CHEBI:15378"/>
        <dbReference type="ChEBI" id="CHEBI:30013"/>
        <dbReference type="ChEBI" id="CHEBI:30616"/>
        <dbReference type="ChEBI" id="CHEBI:61977"/>
        <dbReference type="ChEBI" id="CHEBI:456216"/>
        <dbReference type="EC" id="2.7.11.24"/>
    </reaction>
</comment>
<dbReference type="PROSITE" id="PS00108">
    <property type="entry name" value="PROTEIN_KINASE_ST"/>
    <property type="match status" value="1"/>
</dbReference>
<dbReference type="STRING" id="1202772.A0A1V9ZUD0"/>
<dbReference type="Proteomes" id="UP000243579">
    <property type="component" value="Unassembled WGS sequence"/>
</dbReference>
<comment type="catalytic activity">
    <reaction evidence="6">
        <text>L-threonyl-[protein] + ATP = O-phospho-L-threonyl-[protein] + ADP + H(+)</text>
        <dbReference type="Rhea" id="RHEA:46608"/>
        <dbReference type="Rhea" id="RHEA-COMP:11060"/>
        <dbReference type="Rhea" id="RHEA-COMP:11605"/>
        <dbReference type="ChEBI" id="CHEBI:15378"/>
        <dbReference type="ChEBI" id="CHEBI:30013"/>
        <dbReference type="ChEBI" id="CHEBI:30616"/>
        <dbReference type="ChEBI" id="CHEBI:61977"/>
        <dbReference type="ChEBI" id="CHEBI:456216"/>
        <dbReference type="EC" id="2.7.11.1"/>
    </reaction>
</comment>
<reference evidence="12 13" key="1">
    <citation type="journal article" date="2014" name="Genome Biol. Evol.">
        <title>The secreted proteins of Achlya hypogyna and Thraustotheca clavata identify the ancestral oomycete secretome and reveal gene acquisitions by horizontal gene transfer.</title>
        <authorList>
            <person name="Misner I."/>
            <person name="Blouin N."/>
            <person name="Leonard G."/>
            <person name="Richards T.A."/>
            <person name="Lane C.E."/>
        </authorList>
    </citation>
    <scope>NUCLEOTIDE SEQUENCE [LARGE SCALE GENOMIC DNA]</scope>
    <source>
        <strain evidence="12 13">ATCC 48635</strain>
    </source>
</reference>